<evidence type="ECO:0000313" key="2">
    <source>
        <dbReference type="Proteomes" id="UP000821845"/>
    </source>
</evidence>
<reference evidence="1" key="1">
    <citation type="submission" date="2020-05" db="EMBL/GenBank/DDBJ databases">
        <title>Large-scale comparative analyses of tick genomes elucidate their genetic diversity and vector capacities.</title>
        <authorList>
            <person name="Jia N."/>
            <person name="Wang J."/>
            <person name="Shi W."/>
            <person name="Du L."/>
            <person name="Sun Y."/>
            <person name="Zhan W."/>
            <person name="Jiang J."/>
            <person name="Wang Q."/>
            <person name="Zhang B."/>
            <person name="Ji P."/>
            <person name="Sakyi L.B."/>
            <person name="Cui X."/>
            <person name="Yuan T."/>
            <person name="Jiang B."/>
            <person name="Yang W."/>
            <person name="Lam T.T.-Y."/>
            <person name="Chang Q."/>
            <person name="Ding S."/>
            <person name="Wang X."/>
            <person name="Zhu J."/>
            <person name="Ruan X."/>
            <person name="Zhao L."/>
            <person name="Wei J."/>
            <person name="Que T."/>
            <person name="Du C."/>
            <person name="Cheng J."/>
            <person name="Dai P."/>
            <person name="Han X."/>
            <person name="Huang E."/>
            <person name="Gao Y."/>
            <person name="Liu J."/>
            <person name="Shao H."/>
            <person name="Ye R."/>
            <person name="Li L."/>
            <person name="Wei W."/>
            <person name="Wang X."/>
            <person name="Wang C."/>
            <person name="Yang T."/>
            <person name="Huo Q."/>
            <person name="Li W."/>
            <person name="Guo W."/>
            <person name="Chen H."/>
            <person name="Zhou L."/>
            <person name="Ni X."/>
            <person name="Tian J."/>
            <person name="Zhou Y."/>
            <person name="Sheng Y."/>
            <person name="Liu T."/>
            <person name="Pan Y."/>
            <person name="Xia L."/>
            <person name="Li J."/>
            <person name="Zhao F."/>
            <person name="Cao W."/>
        </authorList>
    </citation>
    <scope>NUCLEOTIDE SEQUENCE</scope>
    <source>
        <strain evidence="1">Hyas-2018</strain>
    </source>
</reference>
<comment type="caution">
    <text evidence="1">The sequence shown here is derived from an EMBL/GenBank/DDBJ whole genome shotgun (WGS) entry which is preliminary data.</text>
</comment>
<protein>
    <submittedName>
        <fullName evidence="1">Uncharacterized protein</fullName>
    </submittedName>
</protein>
<gene>
    <name evidence="1" type="ORF">HPB50_005141</name>
</gene>
<name>A0ACB7RT39_HYAAI</name>
<accession>A0ACB7RT39</accession>
<dbReference type="Proteomes" id="UP000821845">
    <property type="component" value="Chromosome 8"/>
</dbReference>
<evidence type="ECO:0000313" key="1">
    <source>
        <dbReference type="EMBL" id="KAH6923679.1"/>
    </source>
</evidence>
<dbReference type="EMBL" id="CM023488">
    <property type="protein sequence ID" value="KAH6923679.1"/>
    <property type="molecule type" value="Genomic_DNA"/>
</dbReference>
<sequence>MGICMSCFKGSGADITTSPGVDATVKRQQMAEAAERRLKEQEHRGVKDPEKLKRQQQKRDELEQIAAGPPGEANLRVNTFLNGASTVH</sequence>
<keyword evidence="2" id="KW-1185">Reference proteome</keyword>
<proteinExistence type="predicted"/>
<organism evidence="1 2">
    <name type="scientific">Hyalomma asiaticum</name>
    <name type="common">Tick</name>
    <dbReference type="NCBI Taxonomy" id="266040"/>
    <lineage>
        <taxon>Eukaryota</taxon>
        <taxon>Metazoa</taxon>
        <taxon>Ecdysozoa</taxon>
        <taxon>Arthropoda</taxon>
        <taxon>Chelicerata</taxon>
        <taxon>Arachnida</taxon>
        <taxon>Acari</taxon>
        <taxon>Parasitiformes</taxon>
        <taxon>Ixodida</taxon>
        <taxon>Ixodoidea</taxon>
        <taxon>Ixodidae</taxon>
        <taxon>Hyalomminae</taxon>
        <taxon>Hyalomma</taxon>
    </lineage>
</organism>